<organism evidence="1 2">
    <name type="scientific">Flagellimonas flava</name>
    <dbReference type="NCBI Taxonomy" id="570519"/>
    <lineage>
        <taxon>Bacteria</taxon>
        <taxon>Pseudomonadati</taxon>
        <taxon>Bacteroidota</taxon>
        <taxon>Flavobacteriia</taxon>
        <taxon>Flavobacteriales</taxon>
        <taxon>Flavobacteriaceae</taxon>
        <taxon>Flagellimonas</taxon>
    </lineage>
</organism>
<dbReference type="OrthoDB" id="1430580at2"/>
<dbReference type="InterPro" id="IPR052996">
    <property type="entry name" value="Carb_Metab_Mutarotase"/>
</dbReference>
<reference evidence="2" key="1">
    <citation type="submission" date="2016-11" db="EMBL/GenBank/DDBJ databases">
        <authorList>
            <person name="Varghese N."/>
            <person name="Submissions S."/>
        </authorList>
    </citation>
    <scope>NUCLEOTIDE SEQUENCE [LARGE SCALE GENOMIC DNA]</scope>
    <source>
        <strain evidence="2">DSM 22638</strain>
    </source>
</reference>
<accession>A0A1M5MAQ7</accession>
<dbReference type="AlphaFoldDB" id="A0A1M5MAQ7"/>
<gene>
    <name evidence="1" type="ORF">SAMN04488116_2355</name>
</gene>
<dbReference type="InterPro" id="IPR011008">
    <property type="entry name" value="Dimeric_a/b-barrel"/>
</dbReference>
<dbReference type="Proteomes" id="UP000184532">
    <property type="component" value="Unassembled WGS sequence"/>
</dbReference>
<keyword evidence="2" id="KW-1185">Reference proteome</keyword>
<evidence type="ECO:0000313" key="2">
    <source>
        <dbReference type="Proteomes" id="UP000184532"/>
    </source>
</evidence>
<dbReference type="Gene3D" id="3.30.70.100">
    <property type="match status" value="1"/>
</dbReference>
<dbReference type="InterPro" id="IPR008000">
    <property type="entry name" value="Rham/fucose_mutarotase"/>
</dbReference>
<name>A0A1M5MAQ7_9FLAO</name>
<dbReference type="RefSeq" id="WP_073179740.1">
    <property type="nucleotide sequence ID" value="NZ_FQWL01000003.1"/>
</dbReference>
<dbReference type="GO" id="GO:0016857">
    <property type="term" value="F:racemase and epimerase activity, acting on carbohydrates and derivatives"/>
    <property type="evidence" value="ECO:0007669"/>
    <property type="project" value="InterPro"/>
</dbReference>
<dbReference type="Pfam" id="PF05336">
    <property type="entry name" value="rhaM"/>
    <property type="match status" value="1"/>
</dbReference>
<sequence>MEHRSRYAFALDLVDDGKSIREYEAYHEKVWPEILKSITESGIKMMEIYRIETRLFMLMEVDESFSFEKKAKMDAENPKVAEWEKLMWNYQKALPSAKPGEKWLLMKKIFSL</sequence>
<dbReference type="PANTHER" id="PTHR43239">
    <property type="entry name" value="UPF0734 PROTEIN DDB_G0273871/DDB_G0273177"/>
    <property type="match status" value="1"/>
</dbReference>
<dbReference type="PANTHER" id="PTHR43239:SF1">
    <property type="entry name" value="UPF0734 PROTEIN DDB_G0273871_DDB_G0273177"/>
    <property type="match status" value="1"/>
</dbReference>
<dbReference type="EMBL" id="FQWL01000003">
    <property type="protein sequence ID" value="SHG74434.1"/>
    <property type="molecule type" value="Genomic_DNA"/>
</dbReference>
<proteinExistence type="predicted"/>
<dbReference type="SUPFAM" id="SSF54909">
    <property type="entry name" value="Dimeric alpha+beta barrel"/>
    <property type="match status" value="1"/>
</dbReference>
<protein>
    <submittedName>
        <fullName evidence="1">L-rhamnose mutarotase</fullName>
    </submittedName>
</protein>
<dbReference type="STRING" id="570519.SAMN04488116_2355"/>
<evidence type="ECO:0000313" key="1">
    <source>
        <dbReference type="EMBL" id="SHG74434.1"/>
    </source>
</evidence>